<dbReference type="EMBL" id="UZAF01019375">
    <property type="protein sequence ID" value="VDO59544.1"/>
    <property type="molecule type" value="Genomic_DNA"/>
</dbReference>
<dbReference type="OrthoDB" id="6097796at2759"/>
<keyword evidence="4 5" id="KW-0472">Membrane</keyword>
<dbReference type="InterPro" id="IPR006201">
    <property type="entry name" value="Neur_channel"/>
</dbReference>
<dbReference type="GO" id="GO:0004888">
    <property type="term" value="F:transmembrane signaling receptor activity"/>
    <property type="evidence" value="ECO:0007669"/>
    <property type="project" value="InterPro"/>
</dbReference>
<dbReference type="PANTHER" id="PTHR18945">
    <property type="entry name" value="NEUROTRANSMITTER GATED ION CHANNEL"/>
    <property type="match status" value="1"/>
</dbReference>
<dbReference type="Pfam" id="PF02931">
    <property type="entry name" value="Neur_chan_LBD"/>
    <property type="match status" value="1"/>
</dbReference>
<reference evidence="7 8" key="2">
    <citation type="submission" date="2018-11" db="EMBL/GenBank/DDBJ databases">
        <authorList>
            <consortium name="Pathogen Informatics"/>
        </authorList>
    </citation>
    <scope>NUCLEOTIDE SEQUENCE [LARGE SCALE GENOMIC DNA]</scope>
    <source>
        <strain evidence="7 8">MHpl1</strain>
    </source>
</reference>
<dbReference type="OMA" id="AINTLEW"/>
<comment type="subcellular location">
    <subcellularLocation>
        <location evidence="1">Membrane</location>
        <topology evidence="1">Multi-pass membrane protein</topology>
    </subcellularLocation>
</comment>
<evidence type="ECO:0000256" key="3">
    <source>
        <dbReference type="ARBA" id="ARBA00022989"/>
    </source>
</evidence>
<gene>
    <name evidence="7" type="ORF">HPLM_LOCUS16336</name>
</gene>
<evidence type="ECO:0000256" key="4">
    <source>
        <dbReference type="ARBA" id="ARBA00023136"/>
    </source>
</evidence>
<reference evidence="9" key="1">
    <citation type="submission" date="2017-02" db="UniProtKB">
        <authorList>
            <consortium name="WormBaseParasite"/>
        </authorList>
    </citation>
    <scope>IDENTIFICATION</scope>
</reference>
<evidence type="ECO:0000256" key="5">
    <source>
        <dbReference type="SAM" id="Phobius"/>
    </source>
</evidence>
<dbReference type="SUPFAM" id="SSF63712">
    <property type="entry name" value="Nicotinic receptor ligand binding domain-like"/>
    <property type="match status" value="1"/>
</dbReference>
<evidence type="ECO:0000259" key="6">
    <source>
        <dbReference type="Pfam" id="PF02931"/>
    </source>
</evidence>
<dbReference type="Proteomes" id="UP000268014">
    <property type="component" value="Unassembled WGS sequence"/>
</dbReference>
<evidence type="ECO:0000313" key="9">
    <source>
        <dbReference type="WBParaSite" id="HPLM_0001634401-mRNA-1"/>
    </source>
</evidence>
<evidence type="ECO:0000256" key="1">
    <source>
        <dbReference type="ARBA" id="ARBA00004141"/>
    </source>
</evidence>
<feature type="transmembrane region" description="Helical" evidence="5">
    <location>
        <begin position="157"/>
        <end position="176"/>
    </location>
</feature>
<dbReference type="WBParaSite" id="HPLM_0001634401-mRNA-1">
    <property type="protein sequence ID" value="HPLM_0001634401-mRNA-1"/>
    <property type="gene ID" value="HPLM_0001634401"/>
</dbReference>
<protein>
    <submittedName>
        <fullName evidence="9">Neur_chan_LBD domain-containing protein</fullName>
    </submittedName>
</protein>
<feature type="transmembrane region" description="Helical" evidence="5">
    <location>
        <begin position="188"/>
        <end position="209"/>
    </location>
</feature>
<dbReference type="STRING" id="6290.A0A0N4WX30"/>
<keyword evidence="8" id="KW-1185">Reference proteome</keyword>
<dbReference type="AlphaFoldDB" id="A0A0N4WX30"/>
<feature type="transmembrane region" description="Helical" evidence="5">
    <location>
        <begin position="124"/>
        <end position="145"/>
    </location>
</feature>
<dbReference type="InterPro" id="IPR036719">
    <property type="entry name" value="Neuro-gated_channel_TM_sf"/>
</dbReference>
<dbReference type="InterPro" id="IPR036734">
    <property type="entry name" value="Neur_chan_lig-bd_sf"/>
</dbReference>
<dbReference type="InterPro" id="IPR006202">
    <property type="entry name" value="Neur_chan_lig-bd"/>
</dbReference>
<accession>A0A0N4WX30</accession>
<organism evidence="9">
    <name type="scientific">Haemonchus placei</name>
    <name type="common">Barber's pole worm</name>
    <dbReference type="NCBI Taxonomy" id="6290"/>
    <lineage>
        <taxon>Eukaryota</taxon>
        <taxon>Metazoa</taxon>
        <taxon>Ecdysozoa</taxon>
        <taxon>Nematoda</taxon>
        <taxon>Chromadorea</taxon>
        <taxon>Rhabditida</taxon>
        <taxon>Rhabditina</taxon>
        <taxon>Rhabditomorpha</taxon>
        <taxon>Strongyloidea</taxon>
        <taxon>Trichostrongylidae</taxon>
        <taxon>Haemonchus</taxon>
    </lineage>
</organism>
<sequence length="282" mass="32362">WTDPQLAWNRNKTTYSREWIKIPETSVWVPDIIYTEATERDEMVPVDERMADLRYDGTVRVSNPTIVTYPCPLHIDSFPYDINFSSQHIRGNSEWELHTIRVSGIQKITGHRKSFGNKEISRNITFQIPTFIMTTLTIFGIFTPFSNTPERREKVTLVLNMFVSISMMLNLVAEMMPKASRLPLLGNYILSEIFVCAGALLVSIVTLVLHQRFHTRCSLKREEASIAASVGNVPKNSNGIPFQWATIYHSKLTITHVVRRNNSLELATDFEPIETLLTYPQE</sequence>
<dbReference type="CDD" id="cd19051">
    <property type="entry name" value="LGIC_TM_cation"/>
    <property type="match status" value="1"/>
</dbReference>
<evidence type="ECO:0000313" key="8">
    <source>
        <dbReference type="Proteomes" id="UP000268014"/>
    </source>
</evidence>
<name>A0A0N4WX30_HAEPC</name>
<dbReference type="Gene3D" id="2.70.170.10">
    <property type="entry name" value="Neurotransmitter-gated ion-channel ligand-binding domain"/>
    <property type="match status" value="1"/>
</dbReference>
<keyword evidence="2 5" id="KW-0812">Transmembrane</keyword>
<evidence type="ECO:0000256" key="2">
    <source>
        <dbReference type="ARBA" id="ARBA00022692"/>
    </source>
</evidence>
<evidence type="ECO:0000313" key="7">
    <source>
        <dbReference type="EMBL" id="VDO59544.1"/>
    </source>
</evidence>
<dbReference type="SUPFAM" id="SSF90112">
    <property type="entry name" value="Neurotransmitter-gated ion-channel transmembrane pore"/>
    <property type="match status" value="1"/>
</dbReference>
<dbReference type="GO" id="GO:0005230">
    <property type="term" value="F:extracellular ligand-gated monoatomic ion channel activity"/>
    <property type="evidence" value="ECO:0007669"/>
    <property type="project" value="InterPro"/>
</dbReference>
<feature type="domain" description="Neurotransmitter-gated ion-channel ligand-binding" evidence="6">
    <location>
        <begin position="1"/>
        <end position="82"/>
    </location>
</feature>
<dbReference type="InterPro" id="IPR038050">
    <property type="entry name" value="Neuro_actylchol_rec"/>
</dbReference>
<dbReference type="GO" id="GO:0016020">
    <property type="term" value="C:membrane"/>
    <property type="evidence" value="ECO:0007669"/>
    <property type="project" value="UniProtKB-SubCell"/>
</dbReference>
<proteinExistence type="predicted"/>
<keyword evidence="3 5" id="KW-1133">Transmembrane helix</keyword>
<dbReference type="Gene3D" id="1.20.58.390">
    <property type="entry name" value="Neurotransmitter-gated ion-channel transmembrane domain"/>
    <property type="match status" value="1"/>
</dbReference>